<organism evidence="3 4">
    <name type="scientific">Candidatus Lokiarchaeum ossiferum</name>
    <dbReference type="NCBI Taxonomy" id="2951803"/>
    <lineage>
        <taxon>Archaea</taxon>
        <taxon>Promethearchaeati</taxon>
        <taxon>Promethearchaeota</taxon>
        <taxon>Promethearchaeia</taxon>
        <taxon>Promethearchaeales</taxon>
        <taxon>Promethearchaeaceae</taxon>
        <taxon>Candidatus Lokiarchaeum</taxon>
    </lineage>
</organism>
<feature type="transmembrane region" description="Helical" evidence="1">
    <location>
        <begin position="205"/>
        <end position="226"/>
    </location>
</feature>
<feature type="transmembrane region" description="Helical" evidence="1">
    <location>
        <begin position="59"/>
        <end position="80"/>
    </location>
</feature>
<feature type="transmembrane region" description="Helical" evidence="1">
    <location>
        <begin position="92"/>
        <end position="113"/>
    </location>
</feature>
<feature type="domain" description="Vitamin uptake-like sensor" evidence="2">
    <location>
        <begin position="23"/>
        <end position="223"/>
    </location>
</feature>
<reference evidence="3" key="1">
    <citation type="submission" date="2022-09" db="EMBL/GenBank/DDBJ databases">
        <title>Actin cytoskeleton and complex cell architecture in an #Asgard archaeon.</title>
        <authorList>
            <person name="Ponce Toledo R.I."/>
            <person name="Schleper C."/>
            <person name="Rodrigues Oliveira T."/>
            <person name="Wollweber F."/>
            <person name="Xu J."/>
            <person name="Rittmann S."/>
            <person name="Klingl A."/>
            <person name="Pilhofer M."/>
        </authorList>
    </citation>
    <scope>NUCLEOTIDE SEQUENCE</scope>
    <source>
        <strain evidence="3">B-35</strain>
    </source>
</reference>
<feature type="transmembrane region" description="Helical" evidence="1">
    <location>
        <begin position="31"/>
        <end position="53"/>
    </location>
</feature>
<dbReference type="Pfam" id="PF20973">
    <property type="entry name" value="VUPS"/>
    <property type="match status" value="1"/>
</dbReference>
<name>A0ABY6HNF6_9ARCH</name>
<dbReference type="EMBL" id="CP104013">
    <property type="protein sequence ID" value="UYP44930.1"/>
    <property type="molecule type" value="Genomic_DNA"/>
</dbReference>
<keyword evidence="1" id="KW-1133">Transmembrane helix</keyword>
<evidence type="ECO:0000313" key="4">
    <source>
        <dbReference type="Proteomes" id="UP001208689"/>
    </source>
</evidence>
<dbReference type="InterPro" id="IPR048533">
    <property type="entry name" value="VUPS"/>
</dbReference>
<keyword evidence="1" id="KW-0472">Membrane</keyword>
<evidence type="ECO:0000256" key="1">
    <source>
        <dbReference type="SAM" id="Phobius"/>
    </source>
</evidence>
<gene>
    <name evidence="3" type="ORF">NEF87_001215</name>
</gene>
<feature type="transmembrane region" description="Helical" evidence="1">
    <location>
        <begin position="166"/>
        <end position="185"/>
    </location>
</feature>
<dbReference type="Proteomes" id="UP001208689">
    <property type="component" value="Chromosome"/>
</dbReference>
<feature type="transmembrane region" description="Helical" evidence="1">
    <location>
        <begin position="133"/>
        <end position="154"/>
    </location>
</feature>
<proteinExistence type="predicted"/>
<keyword evidence="4" id="KW-1185">Reference proteome</keyword>
<accession>A0ABY6HNF6</accession>
<protein>
    <recommendedName>
        <fullName evidence="2">Vitamin uptake-like sensor domain-containing protein</fullName>
    </recommendedName>
</protein>
<feature type="transmembrane region" description="Helical" evidence="1">
    <location>
        <begin position="6"/>
        <end position="24"/>
    </location>
</feature>
<evidence type="ECO:0000259" key="2">
    <source>
        <dbReference type="Pfam" id="PF20973"/>
    </source>
</evidence>
<sequence>MHVIFIILILFLIYSIPAFLALIFSKEIQITLYYVTLGVLFCLTQLFNTLYNIQISSHFSLNGGDISYSALLFTAVFLFLTQPEPKIVRNLIYTFFILSLFLVLLFYFIKFIISTEIVINILDVPLEFLEFSYISMIFSFILFSSEIFLLLFLFKKVIPLIQKKILSNLVITSIYIIILILDGILYPIGINILFAGEFFSVLNGIVAKSIFGIGFGLNIFIFLTFFPTKKFEFTAVETPFKLYLLPPKKKILVNQLQNAQNEINTLRNILPICSTCKKVRSDDGYWNQVEDYLLVHNDLRFSHGLCPDCMAKLVDEFELD</sequence>
<keyword evidence="1" id="KW-0812">Transmembrane</keyword>
<evidence type="ECO:0000313" key="3">
    <source>
        <dbReference type="EMBL" id="UYP44930.1"/>
    </source>
</evidence>